<evidence type="ECO:0000313" key="1">
    <source>
        <dbReference type="EMBL" id="KIM86571.1"/>
    </source>
</evidence>
<reference evidence="1 2" key="1">
    <citation type="submission" date="2014-04" db="EMBL/GenBank/DDBJ databases">
        <authorList>
            <consortium name="DOE Joint Genome Institute"/>
            <person name="Kuo A."/>
            <person name="Tarkka M."/>
            <person name="Buscot F."/>
            <person name="Kohler A."/>
            <person name="Nagy L.G."/>
            <person name="Floudas D."/>
            <person name="Copeland A."/>
            <person name="Barry K.W."/>
            <person name="Cichocki N."/>
            <person name="Veneault-Fourrey C."/>
            <person name="LaButti K."/>
            <person name="Lindquist E.A."/>
            <person name="Lipzen A."/>
            <person name="Lundell T."/>
            <person name="Morin E."/>
            <person name="Murat C."/>
            <person name="Sun H."/>
            <person name="Tunlid A."/>
            <person name="Henrissat B."/>
            <person name="Grigoriev I.V."/>
            <person name="Hibbett D.S."/>
            <person name="Martin F."/>
            <person name="Nordberg H.P."/>
            <person name="Cantor M.N."/>
            <person name="Hua S.X."/>
        </authorList>
    </citation>
    <scope>NUCLEOTIDE SEQUENCE [LARGE SCALE GENOMIC DNA]</scope>
    <source>
        <strain evidence="1 2">F 1598</strain>
    </source>
</reference>
<dbReference type="InParanoid" id="A0A0C3G7B5"/>
<reference evidence="2" key="2">
    <citation type="submission" date="2015-01" db="EMBL/GenBank/DDBJ databases">
        <title>Evolutionary Origins and Diversification of the Mycorrhizal Mutualists.</title>
        <authorList>
            <consortium name="DOE Joint Genome Institute"/>
            <consortium name="Mycorrhizal Genomics Consortium"/>
            <person name="Kohler A."/>
            <person name="Kuo A."/>
            <person name="Nagy L.G."/>
            <person name="Floudas D."/>
            <person name="Copeland A."/>
            <person name="Barry K.W."/>
            <person name="Cichocki N."/>
            <person name="Veneault-Fourrey C."/>
            <person name="LaButti K."/>
            <person name="Lindquist E.A."/>
            <person name="Lipzen A."/>
            <person name="Lundell T."/>
            <person name="Morin E."/>
            <person name="Murat C."/>
            <person name="Riley R."/>
            <person name="Ohm R."/>
            <person name="Sun H."/>
            <person name="Tunlid A."/>
            <person name="Henrissat B."/>
            <person name="Grigoriev I.V."/>
            <person name="Hibbett D.S."/>
            <person name="Martin F."/>
        </authorList>
    </citation>
    <scope>NUCLEOTIDE SEQUENCE [LARGE SCALE GENOMIC DNA]</scope>
    <source>
        <strain evidence="2">F 1598</strain>
    </source>
</reference>
<sequence length="223" mass="24519">MLGLERNLRLPRHVLHKTSSTNILIGIGENGEAEENGESLLVPESASMPPAVVGFKDTSREVDEDEYGEIIKHHDSASKYCWSSTWMDPRLHLQPLLIALCPDILDAQLLTVLYTLWPKGSADHHLRGDSISSMGPDGSINPQLSWSSMTATSIGPARYHGSSSILYLKERRSPGFTTTNVGHTSVSHPYGQQYLLYLVSHADQIVGSMCSAIYPGDRGQGRY</sequence>
<proteinExistence type="predicted"/>
<accession>A0A0C3G7B5</accession>
<name>A0A0C3G7B5_PILCF</name>
<evidence type="ECO:0000313" key="2">
    <source>
        <dbReference type="Proteomes" id="UP000054166"/>
    </source>
</evidence>
<dbReference type="HOGENOM" id="CLU_1240532_0_0_1"/>
<keyword evidence="2" id="KW-1185">Reference proteome</keyword>
<organism evidence="1 2">
    <name type="scientific">Piloderma croceum (strain F 1598)</name>
    <dbReference type="NCBI Taxonomy" id="765440"/>
    <lineage>
        <taxon>Eukaryota</taxon>
        <taxon>Fungi</taxon>
        <taxon>Dikarya</taxon>
        <taxon>Basidiomycota</taxon>
        <taxon>Agaricomycotina</taxon>
        <taxon>Agaricomycetes</taxon>
        <taxon>Agaricomycetidae</taxon>
        <taxon>Atheliales</taxon>
        <taxon>Atheliaceae</taxon>
        <taxon>Piloderma</taxon>
    </lineage>
</organism>
<dbReference type="AlphaFoldDB" id="A0A0C3G7B5"/>
<dbReference type="Proteomes" id="UP000054166">
    <property type="component" value="Unassembled WGS sequence"/>
</dbReference>
<protein>
    <submittedName>
        <fullName evidence="1">Uncharacterized protein</fullName>
    </submittedName>
</protein>
<gene>
    <name evidence="1" type="ORF">PILCRDRAFT_4493</name>
</gene>
<dbReference type="EMBL" id="KN832981">
    <property type="protein sequence ID" value="KIM86571.1"/>
    <property type="molecule type" value="Genomic_DNA"/>
</dbReference>